<dbReference type="AlphaFoldDB" id="A0A0F9YNK6"/>
<sequence>MRTSNTFLILFWINSSRIKNNLSIVNGRITVNGKSATISLKAKADIRFWNNDKQRAKCNREASRRLNLYLGQVFSQLVQCYQELRFKKQLIKPKLQITYL</sequence>
<evidence type="ECO:0000313" key="2">
    <source>
        <dbReference type="EMBL" id="KKO06209.1"/>
    </source>
</evidence>
<gene>
    <name evidence="2" type="ORF">LCGC14_0066270</name>
</gene>
<accession>A0A0F9YNK6</accession>
<comment type="caution">
    <text evidence="2">The sequence shown here is derived from an EMBL/GenBank/DDBJ whole genome shotgun (WGS) entry which is preliminary data.</text>
</comment>
<feature type="domain" description="Arm DNA-binding" evidence="1">
    <location>
        <begin position="25"/>
        <end position="95"/>
    </location>
</feature>
<dbReference type="Pfam" id="PF17293">
    <property type="entry name" value="Arm-DNA-bind_5"/>
    <property type="match status" value="1"/>
</dbReference>
<dbReference type="EMBL" id="LAZR01000016">
    <property type="protein sequence ID" value="KKO06209.1"/>
    <property type="molecule type" value="Genomic_DNA"/>
</dbReference>
<dbReference type="InterPro" id="IPR035386">
    <property type="entry name" value="Arm-DNA-bind_5"/>
</dbReference>
<name>A0A0F9YNK6_9ZZZZ</name>
<proteinExistence type="predicted"/>
<reference evidence="2" key="1">
    <citation type="journal article" date="2015" name="Nature">
        <title>Complex archaea that bridge the gap between prokaryotes and eukaryotes.</title>
        <authorList>
            <person name="Spang A."/>
            <person name="Saw J.H."/>
            <person name="Jorgensen S.L."/>
            <person name="Zaremba-Niedzwiedzka K."/>
            <person name="Martijn J."/>
            <person name="Lind A.E."/>
            <person name="van Eijk R."/>
            <person name="Schleper C."/>
            <person name="Guy L."/>
            <person name="Ettema T.J."/>
        </authorList>
    </citation>
    <scope>NUCLEOTIDE SEQUENCE</scope>
</reference>
<organism evidence="2">
    <name type="scientific">marine sediment metagenome</name>
    <dbReference type="NCBI Taxonomy" id="412755"/>
    <lineage>
        <taxon>unclassified sequences</taxon>
        <taxon>metagenomes</taxon>
        <taxon>ecological metagenomes</taxon>
    </lineage>
</organism>
<evidence type="ECO:0000259" key="1">
    <source>
        <dbReference type="Pfam" id="PF17293"/>
    </source>
</evidence>
<protein>
    <recommendedName>
        <fullName evidence="1">Arm DNA-binding domain-containing protein</fullName>
    </recommendedName>
</protein>